<evidence type="ECO:0000313" key="2">
    <source>
        <dbReference type="Proteomes" id="UP000789570"/>
    </source>
</evidence>
<keyword evidence="2" id="KW-1185">Reference proteome</keyword>
<dbReference type="AlphaFoldDB" id="A0A9N9J7V2"/>
<dbReference type="EMBL" id="CAJVPQ010026148">
    <property type="protein sequence ID" value="CAG8768108.1"/>
    <property type="molecule type" value="Genomic_DNA"/>
</dbReference>
<reference evidence="1" key="1">
    <citation type="submission" date="2021-06" db="EMBL/GenBank/DDBJ databases">
        <authorList>
            <person name="Kallberg Y."/>
            <person name="Tangrot J."/>
            <person name="Rosling A."/>
        </authorList>
    </citation>
    <scope>NUCLEOTIDE SEQUENCE</scope>
    <source>
        <strain evidence="1">UK204</strain>
    </source>
</reference>
<sequence length="60" mass="6438">VIIEVLLFPNPHSSTFNDAVNLIQVNVESIQPDNGIAIGMGIDAALAAAKIHFELIKKLI</sequence>
<proteinExistence type="predicted"/>
<accession>A0A9N9J7V2</accession>
<gene>
    <name evidence="1" type="ORF">FCALED_LOCUS17355</name>
</gene>
<feature type="non-terminal residue" evidence="1">
    <location>
        <position position="1"/>
    </location>
</feature>
<organism evidence="1 2">
    <name type="scientific">Funneliformis caledonium</name>
    <dbReference type="NCBI Taxonomy" id="1117310"/>
    <lineage>
        <taxon>Eukaryota</taxon>
        <taxon>Fungi</taxon>
        <taxon>Fungi incertae sedis</taxon>
        <taxon>Mucoromycota</taxon>
        <taxon>Glomeromycotina</taxon>
        <taxon>Glomeromycetes</taxon>
        <taxon>Glomerales</taxon>
        <taxon>Glomeraceae</taxon>
        <taxon>Funneliformis</taxon>
    </lineage>
</organism>
<dbReference type="OrthoDB" id="19311at2759"/>
<name>A0A9N9J7V2_9GLOM</name>
<feature type="non-terminal residue" evidence="1">
    <location>
        <position position="60"/>
    </location>
</feature>
<evidence type="ECO:0000313" key="1">
    <source>
        <dbReference type="EMBL" id="CAG8768108.1"/>
    </source>
</evidence>
<protein>
    <submittedName>
        <fullName evidence="1">16764_t:CDS:1</fullName>
    </submittedName>
</protein>
<dbReference type="Proteomes" id="UP000789570">
    <property type="component" value="Unassembled WGS sequence"/>
</dbReference>
<comment type="caution">
    <text evidence="1">The sequence shown here is derived from an EMBL/GenBank/DDBJ whole genome shotgun (WGS) entry which is preliminary data.</text>
</comment>